<dbReference type="Pfam" id="PF10025">
    <property type="entry name" value="DUF2267"/>
    <property type="match status" value="1"/>
</dbReference>
<evidence type="ECO:0000313" key="2">
    <source>
        <dbReference type="Proteomes" id="UP001058271"/>
    </source>
</evidence>
<gene>
    <name evidence="1" type="ORF">Drose_22375</name>
</gene>
<dbReference type="Proteomes" id="UP001058271">
    <property type="component" value="Chromosome"/>
</dbReference>
<sequence length="133" mass="14952">MNEDRFIAMVRREIGVPDGATARKAVRAVFETFSERLTGGLIKTLRGQLPEELARDLSLRRPRQPFDADEFVRRIARPGWGRGGRSPSARRCWRRWPSGSRVARSTTWSRSCRATCVRRWSGAGRAPAGRAGG</sequence>
<protein>
    <submittedName>
        <fullName evidence="1">DUF2267 domain-containing protein</fullName>
    </submittedName>
</protein>
<dbReference type="EMBL" id="CP073721">
    <property type="protein sequence ID" value="UWZ34004.1"/>
    <property type="molecule type" value="Genomic_DNA"/>
</dbReference>
<reference evidence="1" key="1">
    <citation type="submission" date="2021-04" db="EMBL/GenBank/DDBJ databases">
        <title>Biosynthetic gene clusters of Dactylosporangioum roseum.</title>
        <authorList>
            <person name="Hartkoorn R.C."/>
            <person name="Beaudoing E."/>
            <person name="Hot D."/>
            <person name="Moureu S."/>
        </authorList>
    </citation>
    <scope>NUCLEOTIDE SEQUENCE</scope>
    <source>
        <strain evidence="1">NRRL B-16295</strain>
    </source>
</reference>
<proteinExistence type="predicted"/>
<accession>A0ABY5Z0J0</accession>
<dbReference type="InterPro" id="IPR038282">
    <property type="entry name" value="DUF2267_sf"/>
</dbReference>
<keyword evidence="2" id="KW-1185">Reference proteome</keyword>
<dbReference type="InterPro" id="IPR018727">
    <property type="entry name" value="DUF2267"/>
</dbReference>
<organism evidence="1 2">
    <name type="scientific">Dactylosporangium roseum</name>
    <dbReference type="NCBI Taxonomy" id="47989"/>
    <lineage>
        <taxon>Bacteria</taxon>
        <taxon>Bacillati</taxon>
        <taxon>Actinomycetota</taxon>
        <taxon>Actinomycetes</taxon>
        <taxon>Micromonosporales</taxon>
        <taxon>Micromonosporaceae</taxon>
        <taxon>Dactylosporangium</taxon>
    </lineage>
</organism>
<evidence type="ECO:0000313" key="1">
    <source>
        <dbReference type="EMBL" id="UWZ34004.1"/>
    </source>
</evidence>
<name>A0ABY5Z0J0_9ACTN</name>
<dbReference type="Gene3D" id="1.10.490.110">
    <property type="entry name" value="Uncharacterized conserved protein DUF2267"/>
    <property type="match status" value="1"/>
</dbReference>